<evidence type="ECO:0000313" key="4">
    <source>
        <dbReference type="EMBL" id="PCE66291.1"/>
    </source>
</evidence>
<feature type="repeat" description="NHL" evidence="2">
    <location>
        <begin position="548"/>
        <end position="589"/>
    </location>
</feature>
<feature type="domain" description="Cadherin" evidence="3">
    <location>
        <begin position="130"/>
        <end position="226"/>
    </location>
</feature>
<name>A0A2A4GCZ4_9FLAO</name>
<feature type="repeat" description="NHL" evidence="2">
    <location>
        <begin position="454"/>
        <end position="483"/>
    </location>
</feature>
<feature type="repeat" description="NHL" evidence="2">
    <location>
        <begin position="394"/>
        <end position="429"/>
    </location>
</feature>
<dbReference type="PANTHER" id="PTHR46388:SF2">
    <property type="entry name" value="NHL REPEAT-CONTAINING PROTEIN 2"/>
    <property type="match status" value="1"/>
</dbReference>
<gene>
    <name evidence="4" type="ORF">B7P33_03050</name>
</gene>
<dbReference type="Pfam" id="PF01436">
    <property type="entry name" value="NHL"/>
    <property type="match status" value="5"/>
</dbReference>
<dbReference type="InterPro" id="IPR002126">
    <property type="entry name" value="Cadherin-like_dom"/>
</dbReference>
<dbReference type="RefSeq" id="WP_097441813.1">
    <property type="nucleotide sequence ID" value="NZ_NBWU01000001.1"/>
</dbReference>
<dbReference type="PROSITE" id="PS51125">
    <property type="entry name" value="NHL"/>
    <property type="match status" value="4"/>
</dbReference>
<keyword evidence="1" id="KW-0677">Repeat</keyword>
<comment type="caution">
    <text evidence="4">The sequence shown here is derived from an EMBL/GenBank/DDBJ whole genome shotgun (WGS) entry which is preliminary data.</text>
</comment>
<feature type="domain" description="Cadherin" evidence="3">
    <location>
        <begin position="32"/>
        <end position="131"/>
    </location>
</feature>
<dbReference type="CDD" id="cd14953">
    <property type="entry name" value="NHL_like_1"/>
    <property type="match status" value="1"/>
</dbReference>
<dbReference type="Pfam" id="PF00028">
    <property type="entry name" value="Cadherin"/>
    <property type="match status" value="2"/>
</dbReference>
<feature type="repeat" description="NHL" evidence="2">
    <location>
        <begin position="346"/>
        <end position="376"/>
    </location>
</feature>
<dbReference type="SUPFAM" id="SSF101898">
    <property type="entry name" value="NHL repeat"/>
    <property type="match status" value="1"/>
</dbReference>
<keyword evidence="5" id="KW-1185">Reference proteome</keyword>
<dbReference type="EMBL" id="NBWU01000001">
    <property type="protein sequence ID" value="PCE66291.1"/>
    <property type="molecule type" value="Genomic_DNA"/>
</dbReference>
<dbReference type="InterPro" id="IPR001258">
    <property type="entry name" value="NHL_repeat"/>
</dbReference>
<dbReference type="GO" id="GO:0007156">
    <property type="term" value="P:homophilic cell adhesion via plasma membrane adhesion molecules"/>
    <property type="evidence" value="ECO:0007669"/>
    <property type="project" value="InterPro"/>
</dbReference>
<reference evidence="4 5" key="1">
    <citation type="submission" date="2017-04" db="EMBL/GenBank/DDBJ databases">
        <title>A new member of the family Flavobacteriaceae isolated from ascidians.</title>
        <authorList>
            <person name="Chen L."/>
        </authorList>
    </citation>
    <scope>NUCLEOTIDE SEQUENCE [LARGE SCALE GENOMIC DNA]</scope>
    <source>
        <strain evidence="4 5">HQA918</strain>
    </source>
</reference>
<dbReference type="PANTHER" id="PTHR46388">
    <property type="entry name" value="NHL REPEAT-CONTAINING PROTEIN 2"/>
    <property type="match status" value="1"/>
</dbReference>
<dbReference type="PROSITE" id="PS51257">
    <property type="entry name" value="PROKAR_LIPOPROTEIN"/>
    <property type="match status" value="1"/>
</dbReference>
<dbReference type="Gene3D" id="2.60.40.60">
    <property type="entry name" value="Cadherins"/>
    <property type="match status" value="3"/>
</dbReference>
<dbReference type="InterPro" id="IPR011042">
    <property type="entry name" value="6-blade_b-propeller_TolB-like"/>
</dbReference>
<dbReference type="CDD" id="cd11304">
    <property type="entry name" value="Cadherin_repeat"/>
    <property type="match status" value="3"/>
</dbReference>
<dbReference type="Gene3D" id="2.120.10.30">
    <property type="entry name" value="TolB, C-terminal domain"/>
    <property type="match status" value="3"/>
</dbReference>
<organism evidence="4 5">
    <name type="scientific">Sediminicola luteus</name>
    <dbReference type="NCBI Taxonomy" id="319238"/>
    <lineage>
        <taxon>Bacteria</taxon>
        <taxon>Pseudomonadati</taxon>
        <taxon>Bacteroidota</taxon>
        <taxon>Flavobacteriia</taxon>
        <taxon>Flavobacteriales</taxon>
        <taxon>Flavobacteriaceae</taxon>
        <taxon>Sediminicola</taxon>
    </lineage>
</organism>
<dbReference type="GO" id="GO:0016020">
    <property type="term" value="C:membrane"/>
    <property type="evidence" value="ECO:0007669"/>
    <property type="project" value="InterPro"/>
</dbReference>
<dbReference type="PROSITE" id="PS50268">
    <property type="entry name" value="CADHERIN_2"/>
    <property type="match status" value="3"/>
</dbReference>
<proteinExistence type="predicted"/>
<dbReference type="SMART" id="SM00112">
    <property type="entry name" value="CA"/>
    <property type="match status" value="3"/>
</dbReference>
<dbReference type="InterPro" id="IPR015919">
    <property type="entry name" value="Cadherin-like_sf"/>
</dbReference>
<protein>
    <recommendedName>
        <fullName evidence="3">Cadherin domain-containing protein</fullName>
    </recommendedName>
</protein>
<dbReference type="Proteomes" id="UP000219559">
    <property type="component" value="Unassembled WGS sequence"/>
</dbReference>
<dbReference type="GO" id="GO:0005509">
    <property type="term" value="F:calcium ion binding"/>
    <property type="evidence" value="ECO:0007669"/>
    <property type="project" value="InterPro"/>
</dbReference>
<feature type="domain" description="Cadherin" evidence="3">
    <location>
        <begin position="235"/>
        <end position="327"/>
    </location>
</feature>
<evidence type="ECO:0000259" key="3">
    <source>
        <dbReference type="PROSITE" id="PS50268"/>
    </source>
</evidence>
<dbReference type="SUPFAM" id="SSF49313">
    <property type="entry name" value="Cadherin-like"/>
    <property type="match status" value="3"/>
</dbReference>
<dbReference type="OrthoDB" id="1191417at2"/>
<accession>A0A2A4GCZ4</accession>
<evidence type="ECO:0000313" key="5">
    <source>
        <dbReference type="Proteomes" id="UP000219559"/>
    </source>
</evidence>
<evidence type="ECO:0000256" key="2">
    <source>
        <dbReference type="PROSITE-ProRule" id="PRU00504"/>
    </source>
</evidence>
<evidence type="ECO:0000256" key="1">
    <source>
        <dbReference type="ARBA" id="ARBA00022737"/>
    </source>
</evidence>
<dbReference type="AlphaFoldDB" id="A0A2A4GCZ4"/>
<sequence>MKTIKMPVWLLVCCLTVFSCKKDDEPENGLPLIKNQIFSTPENTSGNEIIGTVLATDPDDDTLSFTLTTNSNGLFQIKNTGEIRLSSGSLLDYETQNSHALVVSVTDGTDSAKADITISVSDIDENQAPTIASQNFSVAENIDDTATIANIVATDPNNDALSFTITTTQNVFEISDSGVLKLQDGETLDFEGNDTYILNISVSDGSLTSSTDITIQVTDINEAPVFNDASNIDDVLENIDSDHVIGTILASDPEGDVILFSISSDESGLFEVNGNGEISLLAGKQLDYETATSHTLGIQISDASLSTQLDVTIGVIDVDEIAMATVTTLAGSTRGFADGLITQARFDNPRAITVDANGTVYVADTYNHKIRKITASGEVTTLAGSDEGDLNGAGTQAQFSYPQGIAVDADGNVYVSDTNNHKIKKITPSGDVTTFVGGSTSGASNGIGTAARVQFPHGLAFDADGNLLLADYGNHRIRKISPTAVVTTVAGSSQGYVDAIGVNARFYYPRQIGVDNTGIIYVMDSHNHKVRRIDTQRNVTTWAGSIQGDQGGSGSSVAFNYPQGLAVEADGTVFVADTSNEKIKKIATDQVVSDFVGSTLGFLDGTDLNTQFNKPWNITIGPNNIIYVADTNNNRIRKIVRTN</sequence>